<proteinExistence type="predicted"/>
<accession>A0ABY0Z982</accession>
<dbReference type="EMBL" id="FNTT01000002">
    <property type="protein sequence ID" value="SEE44856.1"/>
    <property type="molecule type" value="Genomic_DNA"/>
</dbReference>
<dbReference type="Proteomes" id="UP000183915">
    <property type="component" value="Unassembled WGS sequence"/>
</dbReference>
<keyword evidence="2" id="KW-1185">Reference proteome</keyword>
<evidence type="ECO:0000313" key="2">
    <source>
        <dbReference type="Proteomes" id="UP000183915"/>
    </source>
</evidence>
<comment type="caution">
    <text evidence="1">The sequence shown here is derived from an EMBL/GenBank/DDBJ whole genome shotgun (WGS) entry which is preliminary data.</text>
</comment>
<evidence type="ECO:0000313" key="1">
    <source>
        <dbReference type="EMBL" id="SEE44856.1"/>
    </source>
</evidence>
<name>A0ABY0Z982_9PSED</name>
<sequence>MIMSMACRADFYWLPPFTGLTQFLLSPIHSHTAEIRVQAGKKSLPHSMVSVEQPTKQIIIEPEPTPTIRLMG</sequence>
<protein>
    <submittedName>
        <fullName evidence="1">Uncharacterized protein</fullName>
    </submittedName>
</protein>
<reference evidence="1 2" key="1">
    <citation type="submission" date="2016-10" db="EMBL/GenBank/DDBJ databases">
        <authorList>
            <person name="Varghese N."/>
            <person name="Submissions S."/>
        </authorList>
    </citation>
    <scope>NUCLEOTIDE SEQUENCE [LARGE SCALE GENOMIC DNA]</scope>
    <source>
        <strain evidence="1 2">BS3780</strain>
    </source>
</reference>
<organism evidence="1 2">
    <name type="scientific">Pseudomonas kilonensis</name>
    <dbReference type="NCBI Taxonomy" id="132476"/>
    <lineage>
        <taxon>Bacteria</taxon>
        <taxon>Pseudomonadati</taxon>
        <taxon>Pseudomonadota</taxon>
        <taxon>Gammaproteobacteria</taxon>
        <taxon>Pseudomonadales</taxon>
        <taxon>Pseudomonadaceae</taxon>
        <taxon>Pseudomonas</taxon>
    </lineage>
</organism>
<gene>
    <name evidence="1" type="ORF">SAMN04490188_3893</name>
</gene>